<dbReference type="Proteomes" id="UP001280121">
    <property type="component" value="Unassembled WGS sequence"/>
</dbReference>
<proteinExistence type="predicted"/>
<reference evidence="1" key="1">
    <citation type="journal article" date="2023" name="Plant J.">
        <title>Genome sequences and population genomics provide insights into the demographic history, inbreeding, and mutation load of two 'living fossil' tree species of Dipteronia.</title>
        <authorList>
            <person name="Feng Y."/>
            <person name="Comes H.P."/>
            <person name="Chen J."/>
            <person name="Zhu S."/>
            <person name="Lu R."/>
            <person name="Zhang X."/>
            <person name="Li P."/>
            <person name="Qiu J."/>
            <person name="Olsen K.M."/>
            <person name="Qiu Y."/>
        </authorList>
    </citation>
    <scope>NUCLEOTIDE SEQUENCE</scope>
    <source>
        <strain evidence="1">KIB01</strain>
    </source>
</reference>
<keyword evidence="2" id="KW-1185">Reference proteome</keyword>
<dbReference type="AlphaFoldDB" id="A0AAD9WSI6"/>
<dbReference type="EMBL" id="JANJYI010000007">
    <property type="protein sequence ID" value="KAK2642164.1"/>
    <property type="molecule type" value="Genomic_DNA"/>
</dbReference>
<accession>A0AAD9WSI6</accession>
<evidence type="ECO:0000313" key="2">
    <source>
        <dbReference type="Proteomes" id="UP001280121"/>
    </source>
</evidence>
<protein>
    <submittedName>
        <fullName evidence="1">Uncharacterized protein</fullName>
    </submittedName>
</protein>
<sequence>MHLKVHIVYMGALRAGDYSPHHTISVFFKKLFGAARLMEQDIIQVQILRGNMLVGMVPTQFLQQQVTR</sequence>
<gene>
    <name evidence="1" type="ORF">Ddye_023927</name>
</gene>
<name>A0AAD9WSI6_9ROSI</name>
<organism evidence="1 2">
    <name type="scientific">Dipteronia dyeriana</name>
    <dbReference type="NCBI Taxonomy" id="168575"/>
    <lineage>
        <taxon>Eukaryota</taxon>
        <taxon>Viridiplantae</taxon>
        <taxon>Streptophyta</taxon>
        <taxon>Embryophyta</taxon>
        <taxon>Tracheophyta</taxon>
        <taxon>Spermatophyta</taxon>
        <taxon>Magnoliopsida</taxon>
        <taxon>eudicotyledons</taxon>
        <taxon>Gunneridae</taxon>
        <taxon>Pentapetalae</taxon>
        <taxon>rosids</taxon>
        <taxon>malvids</taxon>
        <taxon>Sapindales</taxon>
        <taxon>Sapindaceae</taxon>
        <taxon>Hippocastanoideae</taxon>
        <taxon>Acereae</taxon>
        <taxon>Dipteronia</taxon>
    </lineage>
</organism>
<evidence type="ECO:0000313" key="1">
    <source>
        <dbReference type="EMBL" id="KAK2642164.1"/>
    </source>
</evidence>
<comment type="caution">
    <text evidence="1">The sequence shown here is derived from an EMBL/GenBank/DDBJ whole genome shotgun (WGS) entry which is preliminary data.</text>
</comment>